<dbReference type="RefSeq" id="WP_086650806.1">
    <property type="nucleotide sequence ID" value="NZ_JOMQ01000015.1"/>
</dbReference>
<feature type="domain" description="Glycosyltransferase 61 catalytic" evidence="1">
    <location>
        <begin position="143"/>
        <end position="324"/>
    </location>
</feature>
<dbReference type="InterPro" id="IPR049625">
    <property type="entry name" value="Glyco_transf_61_cat"/>
</dbReference>
<gene>
    <name evidence="2" type="ORF">HK14_02895</name>
</gene>
<name>A0A1Z5YW52_9PROT</name>
<comment type="caution">
    <text evidence="2">The sequence shown here is derived from an EMBL/GenBank/DDBJ whole genome shotgun (WGS) entry which is preliminary data.</text>
</comment>
<accession>A0A1Z5YW52</accession>
<dbReference type="Pfam" id="PF04577">
    <property type="entry name" value="Glyco_transf_61"/>
    <property type="match status" value="1"/>
</dbReference>
<dbReference type="EMBL" id="JOMQ01000015">
    <property type="protein sequence ID" value="OUJ03232.1"/>
    <property type="molecule type" value="Genomic_DNA"/>
</dbReference>
<evidence type="ECO:0000313" key="2">
    <source>
        <dbReference type="EMBL" id="OUJ03232.1"/>
    </source>
</evidence>
<dbReference type="GO" id="GO:0016757">
    <property type="term" value="F:glycosyltransferase activity"/>
    <property type="evidence" value="ECO:0007669"/>
    <property type="project" value="InterPro"/>
</dbReference>
<organism evidence="2 3">
    <name type="scientific">Acetobacter cibinongensis</name>
    <dbReference type="NCBI Taxonomy" id="146475"/>
    <lineage>
        <taxon>Bacteria</taxon>
        <taxon>Pseudomonadati</taxon>
        <taxon>Pseudomonadota</taxon>
        <taxon>Alphaproteobacteria</taxon>
        <taxon>Acetobacterales</taxon>
        <taxon>Acetobacteraceae</taxon>
        <taxon>Acetobacter</taxon>
    </lineage>
</organism>
<evidence type="ECO:0000259" key="1">
    <source>
        <dbReference type="Pfam" id="PF04577"/>
    </source>
</evidence>
<reference evidence="2 3" key="1">
    <citation type="submission" date="2014-06" db="EMBL/GenBank/DDBJ databases">
        <authorList>
            <person name="Ju J."/>
            <person name="Zhang J."/>
        </authorList>
    </citation>
    <scope>NUCLEOTIDE SEQUENCE [LARGE SCALE GENOMIC DNA]</scope>
    <source>
        <strain evidence="2 3">DsW_47</strain>
    </source>
</reference>
<proteinExistence type="predicted"/>
<sequence length="390" mass="43887">MPENASDLFAVTGYVSAFSAGGWKRVCVQNEAHAPGPVPAYKDQPLTEFDLGLQLYQARRSAQDSVVSLPHTGLMLFTLHNARFVINAGLDGMIIDQRNRMVSEPSCFCQHDIYRHTHTLPDMPVHEELDEVFIGFDNAFRNYYHWLLYGISKTQLANTLLPPSVTLAMPEQGLTFARRNPAYSSAIFEKSLALSGLSDRVAYLSEGLHRARTLHFFWHAPTMPELYMNLNEPYALFDGMKAPPQPDLPKRIYISREGGHDRRITPEEQAQIDPVLTANGFEKVFLERLDFETQFALFRQAEAIIAPHGAGLANLVFIQPGVKLIELNRQLDGQPHLRNCFYLIAQKRRARYCVFNLHTETLTSAKLQNALDNLDAAPVPALPPTAQEDA</sequence>
<dbReference type="OrthoDB" id="7185280at2"/>
<dbReference type="Proteomes" id="UP000196086">
    <property type="component" value="Unassembled WGS sequence"/>
</dbReference>
<evidence type="ECO:0000313" key="3">
    <source>
        <dbReference type="Proteomes" id="UP000196086"/>
    </source>
</evidence>
<dbReference type="AlphaFoldDB" id="A0A1Z5YW52"/>
<protein>
    <recommendedName>
        <fullName evidence="1">Glycosyltransferase 61 catalytic domain-containing protein</fullName>
    </recommendedName>
</protein>